<dbReference type="InterPro" id="IPR005162">
    <property type="entry name" value="Retrotrans_gag_dom"/>
</dbReference>
<dbReference type="Proteomes" id="UP001311915">
    <property type="component" value="Unassembled WGS sequence"/>
</dbReference>
<proteinExistence type="predicted"/>
<sequence length="217" mass="24706">MPLRRAVRGRPARCNIEEQRVPNAPEVQPPGEVTNSEFYEAIRILSLAVTNQVGQQRGARQEVTDTSRIREFLRMNPLSFTGSSTTEDPENFMQELKKVFDVMHVADTERAFLGRFFPRELKEAKVREFLTLKQDSLSVHEYGLKFTQLSRYAPKMVADMRSIMSLFVVGLSRLLSKEGMAAMLIEDMDILRCGRTHPGKCVLARQVASNVDKRVIS</sequence>
<evidence type="ECO:0000313" key="3">
    <source>
        <dbReference type="Proteomes" id="UP001311915"/>
    </source>
</evidence>
<dbReference type="AlphaFoldDB" id="A0AAV9LNV0"/>
<organism evidence="2 3">
    <name type="scientific">Solanum pinnatisectum</name>
    <name type="common">tansyleaf nightshade</name>
    <dbReference type="NCBI Taxonomy" id="50273"/>
    <lineage>
        <taxon>Eukaryota</taxon>
        <taxon>Viridiplantae</taxon>
        <taxon>Streptophyta</taxon>
        <taxon>Embryophyta</taxon>
        <taxon>Tracheophyta</taxon>
        <taxon>Spermatophyta</taxon>
        <taxon>Magnoliopsida</taxon>
        <taxon>eudicotyledons</taxon>
        <taxon>Gunneridae</taxon>
        <taxon>Pentapetalae</taxon>
        <taxon>asterids</taxon>
        <taxon>lamiids</taxon>
        <taxon>Solanales</taxon>
        <taxon>Solanaceae</taxon>
        <taxon>Solanoideae</taxon>
        <taxon>Solaneae</taxon>
        <taxon>Solanum</taxon>
    </lineage>
</organism>
<accession>A0AAV9LNV0</accession>
<gene>
    <name evidence="2" type="ORF">R3W88_032333</name>
</gene>
<keyword evidence="3" id="KW-1185">Reference proteome</keyword>
<comment type="caution">
    <text evidence="2">The sequence shown here is derived from an EMBL/GenBank/DDBJ whole genome shotgun (WGS) entry which is preliminary data.</text>
</comment>
<reference evidence="2 3" key="1">
    <citation type="submission" date="2023-10" db="EMBL/GenBank/DDBJ databases">
        <title>Genome-Wide Identification Analysis in wild type Solanum Pinnatisectum Reveals Some Genes Defensing Phytophthora Infestans.</title>
        <authorList>
            <person name="Sun C."/>
        </authorList>
    </citation>
    <scope>NUCLEOTIDE SEQUENCE [LARGE SCALE GENOMIC DNA]</scope>
    <source>
        <strain evidence="2">LQN</strain>
        <tissue evidence="2">Leaf</tissue>
    </source>
</reference>
<name>A0AAV9LNV0_9SOLN</name>
<evidence type="ECO:0000313" key="2">
    <source>
        <dbReference type="EMBL" id="KAK4727416.1"/>
    </source>
</evidence>
<protein>
    <recommendedName>
        <fullName evidence="1">Retrotransposon gag domain-containing protein</fullName>
    </recommendedName>
</protein>
<evidence type="ECO:0000259" key="1">
    <source>
        <dbReference type="Pfam" id="PF03732"/>
    </source>
</evidence>
<dbReference type="Pfam" id="PF03732">
    <property type="entry name" value="Retrotrans_gag"/>
    <property type="match status" value="1"/>
</dbReference>
<dbReference type="EMBL" id="JAWPEI010000005">
    <property type="protein sequence ID" value="KAK4727416.1"/>
    <property type="molecule type" value="Genomic_DNA"/>
</dbReference>
<feature type="domain" description="Retrotransposon gag" evidence="1">
    <location>
        <begin position="104"/>
        <end position="172"/>
    </location>
</feature>